<protein>
    <submittedName>
        <fullName evidence="2">CST complex subunit TEN1</fullName>
    </submittedName>
</protein>
<gene>
    <name evidence="2" type="ORF">WCI35_026386</name>
</gene>
<evidence type="ECO:0000313" key="3">
    <source>
        <dbReference type="Proteomes" id="UP001610411"/>
    </source>
</evidence>
<evidence type="ECO:0000256" key="1">
    <source>
        <dbReference type="SAM" id="MobiDB-lite"/>
    </source>
</evidence>
<feature type="region of interest" description="Disordered" evidence="1">
    <location>
        <begin position="1"/>
        <end position="40"/>
    </location>
</feature>
<accession>A0ABD2DCG6</accession>
<reference evidence="2 3" key="1">
    <citation type="journal article" date="2024" name="G3 (Bethesda)">
        <title>A hybrid genome assembly of the endangered aye-aye (Daubentonia madagascariensis).</title>
        <authorList>
            <person name="Versoza C.J."/>
            <person name="Pfeifer S.P."/>
        </authorList>
    </citation>
    <scope>NUCLEOTIDE SEQUENCE [LARGE SCALE GENOMIC DNA]</scope>
    <source>
        <strain evidence="2">6821</strain>
    </source>
</reference>
<sequence length="40" mass="4009">GRLRGEGPSADLCGRDESAPVGASHPGAEAVPARQGQRPV</sequence>
<dbReference type="AlphaFoldDB" id="A0ABD2DCG6"/>
<proteinExistence type="predicted"/>
<feature type="non-terminal residue" evidence="2">
    <location>
        <position position="40"/>
    </location>
</feature>
<evidence type="ECO:0000313" key="2">
    <source>
        <dbReference type="EMBL" id="KAL2764624.1"/>
    </source>
</evidence>
<comment type="caution">
    <text evidence="2">The sequence shown here is derived from an EMBL/GenBank/DDBJ whole genome shotgun (WGS) entry which is preliminary data.</text>
</comment>
<dbReference type="Proteomes" id="UP001610411">
    <property type="component" value="Unassembled WGS sequence"/>
</dbReference>
<feature type="non-terminal residue" evidence="2">
    <location>
        <position position="1"/>
    </location>
</feature>
<name>A0ABD2DCG6_DAUMA</name>
<organism evidence="2 3">
    <name type="scientific">Daubentonia madagascariensis</name>
    <name type="common">Aye-aye</name>
    <name type="synonym">Sciurus madagascariensis</name>
    <dbReference type="NCBI Taxonomy" id="31869"/>
    <lineage>
        <taxon>Eukaryota</taxon>
        <taxon>Metazoa</taxon>
        <taxon>Chordata</taxon>
        <taxon>Craniata</taxon>
        <taxon>Vertebrata</taxon>
        <taxon>Euteleostomi</taxon>
        <taxon>Mammalia</taxon>
        <taxon>Eutheria</taxon>
        <taxon>Euarchontoglires</taxon>
        <taxon>Primates</taxon>
        <taxon>Strepsirrhini</taxon>
        <taxon>Chiromyiformes</taxon>
        <taxon>Daubentoniidae</taxon>
        <taxon>Daubentonia</taxon>
    </lineage>
</organism>
<keyword evidence="3" id="KW-1185">Reference proteome</keyword>
<dbReference type="EMBL" id="JBFSEQ010000011">
    <property type="protein sequence ID" value="KAL2764624.1"/>
    <property type="molecule type" value="Genomic_DNA"/>
</dbReference>